<accession>A0A6A1WF16</accession>
<dbReference type="OrthoDB" id="1044997at2759"/>
<sequence>MAGEIRNVDYSIEVAPSPIIYPYKPSNSPSLEPIAEEDNEELDHEDSYIGSCICSSMENCFAFEAPCKPLIFYSDTTRAVQGSHLCSE</sequence>
<reference evidence="1 2" key="1">
    <citation type="journal article" date="2019" name="Plant Biotechnol. J.">
        <title>The red bayberry genome and genetic basis of sex determination.</title>
        <authorList>
            <person name="Jia H.M."/>
            <person name="Jia H.J."/>
            <person name="Cai Q.L."/>
            <person name="Wang Y."/>
            <person name="Zhao H.B."/>
            <person name="Yang W.F."/>
            <person name="Wang G.Y."/>
            <person name="Li Y.H."/>
            <person name="Zhan D.L."/>
            <person name="Shen Y.T."/>
            <person name="Niu Q.F."/>
            <person name="Chang L."/>
            <person name="Qiu J."/>
            <person name="Zhao L."/>
            <person name="Xie H.B."/>
            <person name="Fu W.Y."/>
            <person name="Jin J."/>
            <person name="Li X.W."/>
            <person name="Jiao Y."/>
            <person name="Zhou C.C."/>
            <person name="Tu T."/>
            <person name="Chai C.Y."/>
            <person name="Gao J.L."/>
            <person name="Fan L.J."/>
            <person name="van de Weg E."/>
            <person name="Wang J.Y."/>
            <person name="Gao Z.S."/>
        </authorList>
    </citation>
    <scope>NUCLEOTIDE SEQUENCE [LARGE SCALE GENOMIC DNA]</scope>
    <source>
        <tissue evidence="1">Leaves</tissue>
    </source>
</reference>
<evidence type="ECO:0000313" key="1">
    <source>
        <dbReference type="EMBL" id="KAB1223834.1"/>
    </source>
</evidence>
<name>A0A6A1WF16_9ROSI</name>
<dbReference type="PANTHER" id="PTHR36063">
    <property type="entry name" value="ARABIDOPSIS THALIANA GENOMIC DNA, CHROMOSOME 5, P1 CLONE:MOK16"/>
    <property type="match status" value="1"/>
</dbReference>
<proteinExistence type="predicted"/>
<gene>
    <name evidence="1" type="ORF">CJ030_MR2G009187</name>
</gene>
<organism evidence="1 2">
    <name type="scientific">Morella rubra</name>
    <name type="common">Chinese bayberry</name>
    <dbReference type="NCBI Taxonomy" id="262757"/>
    <lineage>
        <taxon>Eukaryota</taxon>
        <taxon>Viridiplantae</taxon>
        <taxon>Streptophyta</taxon>
        <taxon>Embryophyta</taxon>
        <taxon>Tracheophyta</taxon>
        <taxon>Spermatophyta</taxon>
        <taxon>Magnoliopsida</taxon>
        <taxon>eudicotyledons</taxon>
        <taxon>Gunneridae</taxon>
        <taxon>Pentapetalae</taxon>
        <taxon>rosids</taxon>
        <taxon>fabids</taxon>
        <taxon>Fagales</taxon>
        <taxon>Myricaceae</taxon>
        <taxon>Morella</taxon>
    </lineage>
</organism>
<dbReference type="AlphaFoldDB" id="A0A6A1WF16"/>
<dbReference type="PANTHER" id="PTHR36063:SF1">
    <property type="entry name" value="ARABIDOPSIS THALIANA GENOMIC DNA, CHROMOSOME 5, P1 CLONE:MOK16"/>
    <property type="match status" value="1"/>
</dbReference>
<protein>
    <submittedName>
        <fullName evidence="1">Uncharacterized protein</fullName>
    </submittedName>
</protein>
<dbReference type="Proteomes" id="UP000516437">
    <property type="component" value="Chromosome 2"/>
</dbReference>
<keyword evidence="2" id="KW-1185">Reference proteome</keyword>
<comment type="caution">
    <text evidence="1">The sequence shown here is derived from an EMBL/GenBank/DDBJ whole genome shotgun (WGS) entry which is preliminary data.</text>
</comment>
<evidence type="ECO:0000313" key="2">
    <source>
        <dbReference type="Proteomes" id="UP000516437"/>
    </source>
</evidence>
<dbReference type="EMBL" id="RXIC02000020">
    <property type="protein sequence ID" value="KAB1223834.1"/>
    <property type="molecule type" value="Genomic_DNA"/>
</dbReference>